<feature type="region of interest" description="Disordered" evidence="1">
    <location>
        <begin position="1"/>
        <end position="26"/>
    </location>
</feature>
<proteinExistence type="predicted"/>
<dbReference type="Proteomes" id="UP000694892">
    <property type="component" value="Chromosome 1L"/>
</dbReference>
<feature type="compositionally biased region" description="Low complexity" evidence="1">
    <location>
        <begin position="486"/>
        <end position="501"/>
    </location>
</feature>
<evidence type="ECO:0000256" key="1">
    <source>
        <dbReference type="SAM" id="MobiDB-lite"/>
    </source>
</evidence>
<evidence type="ECO:0000313" key="3">
    <source>
        <dbReference type="Proteomes" id="UP000694892"/>
    </source>
</evidence>
<reference evidence="3" key="1">
    <citation type="journal article" date="2016" name="Nature">
        <title>Genome evolution in the allotetraploid frog Xenopus laevis.</title>
        <authorList>
            <person name="Session A.M."/>
            <person name="Uno Y."/>
            <person name="Kwon T."/>
            <person name="Chapman J.A."/>
            <person name="Toyoda A."/>
            <person name="Takahashi S."/>
            <person name="Fukui A."/>
            <person name="Hikosaka A."/>
            <person name="Suzuki A."/>
            <person name="Kondo M."/>
            <person name="van Heeringen S.J."/>
            <person name="Quigley I."/>
            <person name="Heinz S."/>
            <person name="Ogino H."/>
            <person name="Ochi H."/>
            <person name="Hellsten U."/>
            <person name="Lyons J.B."/>
            <person name="Simakov O."/>
            <person name="Putnam N."/>
            <person name="Stites J."/>
            <person name="Kuroki Y."/>
            <person name="Tanaka T."/>
            <person name="Michiue T."/>
            <person name="Watanabe M."/>
            <person name="Bogdanovic O."/>
            <person name="Lister R."/>
            <person name="Georgiou G."/>
            <person name="Paranjpe S.S."/>
            <person name="van Kruijsbergen I."/>
            <person name="Shu S."/>
            <person name="Carlson J."/>
            <person name="Kinoshita T."/>
            <person name="Ohta Y."/>
            <person name="Mawaribuchi S."/>
            <person name="Jenkins J."/>
            <person name="Grimwood J."/>
            <person name="Schmutz J."/>
            <person name="Mitros T."/>
            <person name="Mozaffari S.V."/>
            <person name="Suzuki Y."/>
            <person name="Haramoto Y."/>
            <person name="Yamamoto T.S."/>
            <person name="Takagi C."/>
            <person name="Heald R."/>
            <person name="Miller K."/>
            <person name="Haudenschild C."/>
            <person name="Kitzman J."/>
            <person name="Nakayama T."/>
            <person name="Izutsu Y."/>
            <person name="Robert J."/>
            <person name="Fortriede J."/>
            <person name="Burns K."/>
            <person name="Lotay V."/>
            <person name="Karimi K."/>
            <person name="Yasuoka Y."/>
            <person name="Dichmann D.S."/>
            <person name="Flajnik M.F."/>
            <person name="Houston D.W."/>
            <person name="Shendure J."/>
            <person name="DuPasquier L."/>
            <person name="Vize P.D."/>
            <person name="Zorn A.M."/>
            <person name="Ito M."/>
            <person name="Marcotte E.M."/>
            <person name="Wallingford J.B."/>
            <person name="Ito Y."/>
            <person name="Asashima M."/>
            <person name="Ueno N."/>
            <person name="Matsuda Y."/>
            <person name="Veenstra G.J."/>
            <person name="Fujiyama A."/>
            <person name="Harland R.M."/>
            <person name="Taira M."/>
            <person name="Rokhsar D.S."/>
        </authorList>
    </citation>
    <scope>NUCLEOTIDE SEQUENCE [LARGE SCALE GENOMIC DNA]</scope>
    <source>
        <strain evidence="3">J</strain>
    </source>
</reference>
<feature type="region of interest" description="Disordered" evidence="1">
    <location>
        <begin position="463"/>
        <end position="501"/>
    </location>
</feature>
<feature type="compositionally biased region" description="Basic and acidic residues" evidence="1">
    <location>
        <begin position="1"/>
        <end position="11"/>
    </location>
</feature>
<dbReference type="EMBL" id="CM004466">
    <property type="protein sequence ID" value="OCU00020.1"/>
    <property type="molecule type" value="Genomic_DNA"/>
</dbReference>
<dbReference type="AlphaFoldDB" id="A0A974DXP6"/>
<feature type="region of interest" description="Disordered" evidence="1">
    <location>
        <begin position="189"/>
        <end position="217"/>
    </location>
</feature>
<feature type="region of interest" description="Disordered" evidence="1">
    <location>
        <begin position="393"/>
        <end position="447"/>
    </location>
</feature>
<dbReference type="OMA" id="NCHTSIL"/>
<organism evidence="2 3">
    <name type="scientific">Xenopus laevis</name>
    <name type="common">African clawed frog</name>
    <dbReference type="NCBI Taxonomy" id="8355"/>
    <lineage>
        <taxon>Eukaryota</taxon>
        <taxon>Metazoa</taxon>
        <taxon>Chordata</taxon>
        <taxon>Craniata</taxon>
        <taxon>Vertebrata</taxon>
        <taxon>Euteleostomi</taxon>
        <taxon>Amphibia</taxon>
        <taxon>Batrachia</taxon>
        <taxon>Anura</taxon>
        <taxon>Pipoidea</taxon>
        <taxon>Pipidae</taxon>
        <taxon>Xenopodinae</taxon>
        <taxon>Xenopus</taxon>
        <taxon>Xenopus</taxon>
    </lineage>
</organism>
<gene>
    <name evidence="2" type="ORF">XELAEV_18005802mg</name>
</gene>
<sequence>MQEPIAEKEGEIGGENQTDNGLDYEAPKDVVEELNREIHFSTIFPKIVTTEEASESPKGIFDISSQDEDVIPEHGNSTTLFVTEPTLKNTLDEQVTITHDKNIENVGGVTDFESKDYITDVEDTETQISTILPQFVTTEETNKFQKVIYDISFQDQVVTSKYSYTAESGITETTLKNTDGEQAAITQEKDTGTENGRAGKIKESGKGASHHLKTGISSQDQVVTPEYSYTAELGVTEATLKHVDGEQATITQEKNTVTENSRVITDSFSEDNTAGETKGTGKGVNHHSESGISSKDQGIFISTFAAGHGDTAEYYGTQATNTDNKNVGINNEKHTAGSIREDVAYIQFPYDQTDYSAGRKVDLYPVDGKTPDVTDCIKYKHLCKNIKHAEESKSVNSDGNCHTSILGCDQKGKKQKNKKDSNPKANPGPTATVLGKDSIGRNSDKVKENYSSRIQSIYRTIIFGSRQRRRNLKSPGLIRKSKKSSSESSSESNSDSRQIYR</sequence>
<evidence type="ECO:0000313" key="2">
    <source>
        <dbReference type="EMBL" id="OCU00020.1"/>
    </source>
</evidence>
<feature type="compositionally biased region" description="Polar residues" evidence="1">
    <location>
        <begin position="266"/>
        <end position="275"/>
    </location>
</feature>
<feature type="region of interest" description="Disordered" evidence="1">
    <location>
        <begin position="266"/>
        <end position="293"/>
    </location>
</feature>
<feature type="compositionally biased region" description="Polar residues" evidence="1">
    <location>
        <begin position="394"/>
        <end position="403"/>
    </location>
</feature>
<name>A0A974DXP6_XENLA</name>
<feature type="compositionally biased region" description="Basic and acidic residues" evidence="1">
    <location>
        <begin position="438"/>
        <end position="447"/>
    </location>
</feature>
<accession>A0A974DXP6</accession>
<protein>
    <submittedName>
        <fullName evidence="2">Uncharacterized protein</fullName>
    </submittedName>
</protein>